<dbReference type="Proteomes" id="UP000623129">
    <property type="component" value="Unassembled WGS sequence"/>
</dbReference>
<evidence type="ECO:0000313" key="2">
    <source>
        <dbReference type="Proteomes" id="UP000623129"/>
    </source>
</evidence>
<dbReference type="OrthoDB" id="657187at2759"/>
<dbReference type="PANTHER" id="PTHR33168">
    <property type="entry name" value="STRESS INDUCED PROTEIN-RELATED"/>
    <property type="match status" value="1"/>
</dbReference>
<comment type="caution">
    <text evidence="1">The sequence shown here is derived from an EMBL/GenBank/DDBJ whole genome shotgun (WGS) entry which is preliminary data.</text>
</comment>
<dbReference type="EMBL" id="SWLB01000014">
    <property type="protein sequence ID" value="KAF3329582.1"/>
    <property type="molecule type" value="Genomic_DNA"/>
</dbReference>
<name>A0A833QZC9_9POAL</name>
<sequence length="123" mass="14079">MEFKQKVRTSNCFSCCFGASGSFDELEDRPISLVRSSSTWLKDRAQELPELGERCRGIVDRIRWRRRFTGEFSYDPLSYARNFDGGMDETEVDDVSQGDAFRFKDFSARLPPSPPPRPVVAIS</sequence>
<dbReference type="AlphaFoldDB" id="A0A833QZC9"/>
<proteinExistence type="predicted"/>
<reference evidence="1" key="1">
    <citation type="submission" date="2020-01" db="EMBL/GenBank/DDBJ databases">
        <title>Genome sequence of Kobresia littledalei, the first chromosome-level genome in the family Cyperaceae.</title>
        <authorList>
            <person name="Qu G."/>
        </authorList>
    </citation>
    <scope>NUCLEOTIDE SEQUENCE</scope>
    <source>
        <strain evidence="1">C.B.Clarke</strain>
        <tissue evidence="1">Leaf</tissue>
    </source>
</reference>
<keyword evidence="2" id="KW-1185">Reference proteome</keyword>
<organism evidence="1 2">
    <name type="scientific">Carex littledalei</name>
    <dbReference type="NCBI Taxonomy" id="544730"/>
    <lineage>
        <taxon>Eukaryota</taxon>
        <taxon>Viridiplantae</taxon>
        <taxon>Streptophyta</taxon>
        <taxon>Embryophyta</taxon>
        <taxon>Tracheophyta</taxon>
        <taxon>Spermatophyta</taxon>
        <taxon>Magnoliopsida</taxon>
        <taxon>Liliopsida</taxon>
        <taxon>Poales</taxon>
        <taxon>Cyperaceae</taxon>
        <taxon>Cyperoideae</taxon>
        <taxon>Cariceae</taxon>
        <taxon>Carex</taxon>
        <taxon>Carex subgen. Euthyceras</taxon>
    </lineage>
</organism>
<gene>
    <name evidence="1" type="ORF">FCM35_KLT04913</name>
</gene>
<evidence type="ECO:0000313" key="1">
    <source>
        <dbReference type="EMBL" id="KAF3329582.1"/>
    </source>
</evidence>
<protein>
    <submittedName>
        <fullName evidence="1">Uncharacterized protein</fullName>
    </submittedName>
</protein>
<accession>A0A833QZC9</accession>